<evidence type="ECO:0000313" key="1">
    <source>
        <dbReference type="EMBL" id="KKK94420.1"/>
    </source>
</evidence>
<dbReference type="EMBL" id="LAZR01047352">
    <property type="protein sequence ID" value="KKK94420.1"/>
    <property type="molecule type" value="Genomic_DNA"/>
</dbReference>
<sequence length="143" mass="16164">SGDTCVLCKSHREWLAYDGHCYSLVEEEKLRAEIYNFVNGKQVKRFVSGQCKIEPYEATRAKVSDILDAALDICHVPFDSPYWNQISKIVADNGMLDLGITQWFFADVRVVAFSLAQDVLTDKKTPAQAVAEYARQVNEILSK</sequence>
<feature type="non-terminal residue" evidence="1">
    <location>
        <position position="1"/>
    </location>
</feature>
<reference evidence="1" key="1">
    <citation type="journal article" date="2015" name="Nature">
        <title>Complex archaea that bridge the gap between prokaryotes and eukaryotes.</title>
        <authorList>
            <person name="Spang A."/>
            <person name="Saw J.H."/>
            <person name="Jorgensen S.L."/>
            <person name="Zaremba-Niedzwiedzka K."/>
            <person name="Martijn J."/>
            <person name="Lind A.E."/>
            <person name="van Eijk R."/>
            <person name="Schleper C."/>
            <person name="Guy L."/>
            <person name="Ettema T.J."/>
        </authorList>
    </citation>
    <scope>NUCLEOTIDE SEQUENCE</scope>
</reference>
<proteinExistence type="predicted"/>
<organism evidence="1">
    <name type="scientific">marine sediment metagenome</name>
    <dbReference type="NCBI Taxonomy" id="412755"/>
    <lineage>
        <taxon>unclassified sequences</taxon>
        <taxon>metagenomes</taxon>
        <taxon>ecological metagenomes</taxon>
    </lineage>
</organism>
<dbReference type="AlphaFoldDB" id="A0A0F9A8E2"/>
<protein>
    <submittedName>
        <fullName evidence="1">Uncharacterized protein</fullName>
    </submittedName>
</protein>
<gene>
    <name evidence="1" type="ORF">LCGC14_2683010</name>
</gene>
<name>A0A0F9A8E2_9ZZZZ</name>
<accession>A0A0F9A8E2</accession>
<comment type="caution">
    <text evidence="1">The sequence shown here is derived from an EMBL/GenBank/DDBJ whole genome shotgun (WGS) entry which is preliminary data.</text>
</comment>